<dbReference type="GeneID" id="66069113"/>
<reference evidence="2" key="1">
    <citation type="journal article" date="2021" name="Genome Biol. Evol.">
        <title>The assembled and annotated genome of the fairy-ring fungus Marasmius oreades.</title>
        <authorList>
            <person name="Hiltunen M."/>
            <person name="Ament-Velasquez S.L."/>
            <person name="Johannesson H."/>
        </authorList>
    </citation>
    <scope>NUCLEOTIDE SEQUENCE</scope>
    <source>
        <strain evidence="2">03SP1</strain>
    </source>
</reference>
<comment type="caution">
    <text evidence="2">The sequence shown here is derived from an EMBL/GenBank/DDBJ whole genome shotgun (WGS) entry which is preliminary data.</text>
</comment>
<dbReference type="SUPFAM" id="SSF53756">
    <property type="entry name" value="UDP-Glycosyltransferase/glycogen phosphorylase"/>
    <property type="match status" value="1"/>
</dbReference>
<dbReference type="EMBL" id="CM032181">
    <property type="protein sequence ID" value="KAG7098063.1"/>
    <property type="molecule type" value="Genomic_DNA"/>
</dbReference>
<proteinExistence type="predicted"/>
<dbReference type="GO" id="GO:0035251">
    <property type="term" value="F:UDP-glucosyltransferase activity"/>
    <property type="evidence" value="ECO:0007669"/>
    <property type="project" value="InterPro"/>
</dbReference>
<keyword evidence="3" id="KW-1185">Reference proteome</keyword>
<dbReference type="AlphaFoldDB" id="A0A9P7V0I6"/>
<organism evidence="2 3">
    <name type="scientific">Marasmius oreades</name>
    <name type="common">fairy-ring Marasmius</name>
    <dbReference type="NCBI Taxonomy" id="181124"/>
    <lineage>
        <taxon>Eukaryota</taxon>
        <taxon>Fungi</taxon>
        <taxon>Dikarya</taxon>
        <taxon>Basidiomycota</taxon>
        <taxon>Agaricomycotina</taxon>
        <taxon>Agaricomycetes</taxon>
        <taxon>Agaricomycetidae</taxon>
        <taxon>Agaricales</taxon>
        <taxon>Marasmiineae</taxon>
        <taxon>Marasmiaceae</taxon>
        <taxon>Marasmius</taxon>
    </lineage>
</organism>
<dbReference type="PANTHER" id="PTHR48049:SF132">
    <property type="entry name" value="GLYCOSYLTRANSFERASE"/>
    <property type="match status" value="1"/>
</dbReference>
<accession>A0A9P7V0I6</accession>
<dbReference type="KEGG" id="more:E1B28_000037"/>
<dbReference type="Gene3D" id="3.40.50.2000">
    <property type="entry name" value="Glycogen Phosphorylase B"/>
    <property type="match status" value="2"/>
</dbReference>
<keyword evidence="1" id="KW-0808">Transferase</keyword>
<dbReference type="RefSeq" id="XP_043014533.1">
    <property type="nucleotide sequence ID" value="XM_043145834.1"/>
</dbReference>
<sequence>MMNELGKLHRGRLKAVEERINVLNVIPDRDRNHQCNDPLPSKKPGIEVISSFEKLLKQSGEITCLTSQRTIDCSKFPSPCVAIVDLFSNYVLDGIRSMATPEELPIVAWAPGSAGSTLMFWGPEEYRDGGGGGIENGKAQIEAFDSSESLFGQTADKVLRIPGYPPMYDYERKPQEYTGTVSSALVKVGMKSLMASDGVITVSFPVIEKEGIEACDRYFGSLGKSHFSVGPLELMPDVTEGRDAVTDGVLLFLDKMEGEFGEKSVIFISFGTLFWPTNTSVFDAIIDELKTTKTPFIVAHPSPVARTSKGLLDKIRACPYGLELAWAPQKRILSHPATGWFLTHGGSNSVQEALTFKVPMILWPANDDQPLHASLLSIQFKAAFELIEVRSGIYGKKIPYRYRHSDGPTPKFTVESAKKEFGQVLKDLRGTMGLVVRKNFEELATRVGRVWDEDGIARKGLEAFLKEYVDTGRKSFTCRSYFEIARL</sequence>
<name>A0A9P7V0I6_9AGAR</name>
<evidence type="ECO:0000313" key="3">
    <source>
        <dbReference type="Proteomes" id="UP001049176"/>
    </source>
</evidence>
<evidence type="ECO:0008006" key="4">
    <source>
        <dbReference type="Google" id="ProtNLM"/>
    </source>
</evidence>
<evidence type="ECO:0000256" key="1">
    <source>
        <dbReference type="ARBA" id="ARBA00022679"/>
    </source>
</evidence>
<dbReference type="InterPro" id="IPR002213">
    <property type="entry name" value="UDP_glucos_trans"/>
</dbReference>
<dbReference type="InterPro" id="IPR050481">
    <property type="entry name" value="UDP-glycosyltransf_plant"/>
</dbReference>
<evidence type="ECO:0000313" key="2">
    <source>
        <dbReference type="EMBL" id="KAG7098063.1"/>
    </source>
</evidence>
<dbReference type="Proteomes" id="UP001049176">
    <property type="component" value="Chromosome 1"/>
</dbReference>
<gene>
    <name evidence="2" type="ORF">E1B28_000037</name>
</gene>
<dbReference type="CDD" id="cd03784">
    <property type="entry name" value="GT1_Gtf-like"/>
    <property type="match status" value="1"/>
</dbReference>
<dbReference type="Pfam" id="PF00201">
    <property type="entry name" value="UDPGT"/>
    <property type="match status" value="1"/>
</dbReference>
<protein>
    <recommendedName>
        <fullName evidence="4">Glycosyltransferase family 1 protein</fullName>
    </recommendedName>
</protein>
<dbReference type="OrthoDB" id="5835829at2759"/>
<dbReference type="PANTHER" id="PTHR48049">
    <property type="entry name" value="GLYCOSYLTRANSFERASE"/>
    <property type="match status" value="1"/>
</dbReference>